<dbReference type="GeneID" id="34460850"/>
<evidence type="ECO:0000313" key="2">
    <source>
        <dbReference type="Proteomes" id="UP000184300"/>
    </source>
</evidence>
<accession>A0A1L9VKF2</accession>
<dbReference type="EMBL" id="KV878897">
    <property type="protein sequence ID" value="OJJ84397.1"/>
    <property type="molecule type" value="Genomic_DNA"/>
</dbReference>
<reference evidence="2" key="1">
    <citation type="journal article" date="2017" name="Genome Biol.">
        <title>Comparative genomics reveals high biological diversity and specific adaptations in the industrially and medically important fungal genus Aspergillus.</title>
        <authorList>
            <person name="de Vries R.P."/>
            <person name="Riley R."/>
            <person name="Wiebenga A."/>
            <person name="Aguilar-Osorio G."/>
            <person name="Amillis S."/>
            <person name="Uchima C.A."/>
            <person name="Anderluh G."/>
            <person name="Asadollahi M."/>
            <person name="Askin M."/>
            <person name="Barry K."/>
            <person name="Battaglia E."/>
            <person name="Bayram O."/>
            <person name="Benocci T."/>
            <person name="Braus-Stromeyer S.A."/>
            <person name="Caldana C."/>
            <person name="Canovas D."/>
            <person name="Cerqueira G.C."/>
            <person name="Chen F."/>
            <person name="Chen W."/>
            <person name="Choi C."/>
            <person name="Clum A."/>
            <person name="Dos Santos R.A."/>
            <person name="Damasio A.R."/>
            <person name="Diallinas G."/>
            <person name="Emri T."/>
            <person name="Fekete E."/>
            <person name="Flipphi M."/>
            <person name="Freyberg S."/>
            <person name="Gallo A."/>
            <person name="Gournas C."/>
            <person name="Habgood R."/>
            <person name="Hainaut M."/>
            <person name="Harispe M.L."/>
            <person name="Henrissat B."/>
            <person name="Hilden K.S."/>
            <person name="Hope R."/>
            <person name="Hossain A."/>
            <person name="Karabika E."/>
            <person name="Karaffa L."/>
            <person name="Karanyi Z."/>
            <person name="Krasevec N."/>
            <person name="Kuo A."/>
            <person name="Kusch H."/>
            <person name="LaButti K."/>
            <person name="Lagendijk E.L."/>
            <person name="Lapidus A."/>
            <person name="Levasseur A."/>
            <person name="Lindquist E."/>
            <person name="Lipzen A."/>
            <person name="Logrieco A.F."/>
            <person name="MacCabe A."/>
            <person name="Maekelae M.R."/>
            <person name="Malavazi I."/>
            <person name="Melin P."/>
            <person name="Meyer V."/>
            <person name="Mielnichuk N."/>
            <person name="Miskei M."/>
            <person name="Molnar A.P."/>
            <person name="Mule G."/>
            <person name="Ngan C.Y."/>
            <person name="Orejas M."/>
            <person name="Orosz E."/>
            <person name="Ouedraogo J.P."/>
            <person name="Overkamp K.M."/>
            <person name="Park H.-S."/>
            <person name="Perrone G."/>
            <person name="Piumi F."/>
            <person name="Punt P.J."/>
            <person name="Ram A.F."/>
            <person name="Ramon A."/>
            <person name="Rauscher S."/>
            <person name="Record E."/>
            <person name="Riano-Pachon D.M."/>
            <person name="Robert V."/>
            <person name="Roehrig J."/>
            <person name="Ruller R."/>
            <person name="Salamov A."/>
            <person name="Salih N.S."/>
            <person name="Samson R.A."/>
            <person name="Sandor E."/>
            <person name="Sanguinetti M."/>
            <person name="Schuetze T."/>
            <person name="Sepcic K."/>
            <person name="Shelest E."/>
            <person name="Sherlock G."/>
            <person name="Sophianopoulou V."/>
            <person name="Squina F.M."/>
            <person name="Sun H."/>
            <person name="Susca A."/>
            <person name="Todd R.B."/>
            <person name="Tsang A."/>
            <person name="Unkles S.E."/>
            <person name="van de Wiele N."/>
            <person name="van Rossen-Uffink D."/>
            <person name="Oliveira J.V."/>
            <person name="Vesth T.C."/>
            <person name="Visser J."/>
            <person name="Yu J.-H."/>
            <person name="Zhou M."/>
            <person name="Andersen M.R."/>
            <person name="Archer D.B."/>
            <person name="Baker S.E."/>
            <person name="Benoit I."/>
            <person name="Brakhage A.A."/>
            <person name="Braus G.H."/>
            <person name="Fischer R."/>
            <person name="Frisvad J.C."/>
            <person name="Goldman G.H."/>
            <person name="Houbraken J."/>
            <person name="Oakley B."/>
            <person name="Pocsi I."/>
            <person name="Scazzocchio C."/>
            <person name="Seiboth B."/>
            <person name="vanKuyk P.A."/>
            <person name="Wortman J."/>
            <person name="Dyer P.S."/>
            <person name="Grigoriev I.V."/>
        </authorList>
    </citation>
    <scope>NUCLEOTIDE SEQUENCE [LARGE SCALE GENOMIC DNA]</scope>
    <source>
        <strain evidence="2">CBS 516.65</strain>
    </source>
</reference>
<organism evidence="1 2">
    <name type="scientific">Aspergillus glaucus CBS 516.65</name>
    <dbReference type="NCBI Taxonomy" id="1160497"/>
    <lineage>
        <taxon>Eukaryota</taxon>
        <taxon>Fungi</taxon>
        <taxon>Dikarya</taxon>
        <taxon>Ascomycota</taxon>
        <taxon>Pezizomycotina</taxon>
        <taxon>Eurotiomycetes</taxon>
        <taxon>Eurotiomycetidae</taxon>
        <taxon>Eurotiales</taxon>
        <taxon>Aspergillaceae</taxon>
        <taxon>Aspergillus</taxon>
        <taxon>Aspergillus subgen. Aspergillus</taxon>
    </lineage>
</organism>
<dbReference type="VEuPathDB" id="FungiDB:ASPGLDRAFT_35661"/>
<proteinExistence type="predicted"/>
<evidence type="ECO:0000313" key="1">
    <source>
        <dbReference type="EMBL" id="OJJ84397.1"/>
    </source>
</evidence>
<name>A0A1L9VKF2_ASPGL</name>
<protein>
    <submittedName>
        <fullName evidence="1">Uncharacterized protein</fullName>
    </submittedName>
</protein>
<keyword evidence="2" id="KW-1185">Reference proteome</keyword>
<dbReference type="STRING" id="1160497.A0A1L9VKF2"/>
<sequence length="116" mass="13306">MGIEADHISICKFASITALGFEVIAEALHRYAHDAPKVIEQRWREEELTRQLKKARKLNTLLIKERTLARAIWWGVLCEVTPPETKVITMLMKLRNSRNISLPTAKLVLPSGETYH</sequence>
<dbReference type="AlphaFoldDB" id="A0A1L9VKF2"/>
<dbReference type="RefSeq" id="XP_022401095.1">
    <property type="nucleotide sequence ID" value="XM_022544589.1"/>
</dbReference>
<gene>
    <name evidence="1" type="ORF">ASPGLDRAFT_35661</name>
</gene>
<dbReference type="Proteomes" id="UP000184300">
    <property type="component" value="Unassembled WGS sequence"/>
</dbReference>